<organism evidence="5 6">
    <name type="scientific">Cynara cardunculus var. scolymus</name>
    <name type="common">Globe artichoke</name>
    <name type="synonym">Cynara scolymus</name>
    <dbReference type="NCBI Taxonomy" id="59895"/>
    <lineage>
        <taxon>Eukaryota</taxon>
        <taxon>Viridiplantae</taxon>
        <taxon>Streptophyta</taxon>
        <taxon>Embryophyta</taxon>
        <taxon>Tracheophyta</taxon>
        <taxon>Spermatophyta</taxon>
        <taxon>Magnoliopsida</taxon>
        <taxon>eudicotyledons</taxon>
        <taxon>Gunneridae</taxon>
        <taxon>Pentapetalae</taxon>
        <taxon>asterids</taxon>
        <taxon>campanulids</taxon>
        <taxon>Asterales</taxon>
        <taxon>Asteraceae</taxon>
        <taxon>Carduoideae</taxon>
        <taxon>Cardueae</taxon>
        <taxon>Carduinae</taxon>
        <taxon>Cynara</taxon>
    </lineage>
</organism>
<evidence type="ECO:0000256" key="3">
    <source>
        <dbReference type="ARBA" id="ARBA00022490"/>
    </source>
</evidence>
<feature type="region of interest" description="Disordered" evidence="4">
    <location>
        <begin position="1"/>
        <end position="48"/>
    </location>
</feature>
<dbReference type="InterPro" id="IPR014756">
    <property type="entry name" value="Ig_E-set"/>
</dbReference>
<dbReference type="Gramene" id="KVH99163">
    <property type="protein sequence ID" value="KVH99163"/>
    <property type="gene ID" value="Ccrd_022594"/>
</dbReference>
<name>A0A103XYG0_CYNCS</name>
<dbReference type="STRING" id="59895.A0A103XYG0"/>
<accession>A0A103XYG0</accession>
<proteinExistence type="inferred from homology"/>
<protein>
    <submittedName>
        <fullName evidence="5">Immunoglobulin E-set</fullName>
    </submittedName>
</protein>
<dbReference type="Pfam" id="PF02115">
    <property type="entry name" value="Rho_GDI"/>
    <property type="match status" value="2"/>
</dbReference>
<comment type="subcellular location">
    <subcellularLocation>
        <location evidence="1">Cytoplasm</location>
    </subcellularLocation>
</comment>
<evidence type="ECO:0000256" key="4">
    <source>
        <dbReference type="SAM" id="MobiDB-lite"/>
    </source>
</evidence>
<feature type="compositionally biased region" description="Basic and acidic residues" evidence="4">
    <location>
        <begin position="7"/>
        <end position="27"/>
    </location>
</feature>
<dbReference type="InterPro" id="IPR024792">
    <property type="entry name" value="RhoGDI_dom_sf"/>
</dbReference>
<dbReference type="OMA" id="WSPEISM"/>
<dbReference type="Proteomes" id="UP000243975">
    <property type="component" value="Unassembled WGS sequence"/>
</dbReference>
<dbReference type="GO" id="GO:0005829">
    <property type="term" value="C:cytosol"/>
    <property type="evidence" value="ECO:0007669"/>
    <property type="project" value="TreeGrafter"/>
</dbReference>
<gene>
    <name evidence="5" type="ORF">Ccrd_022594</name>
</gene>
<evidence type="ECO:0000313" key="5">
    <source>
        <dbReference type="EMBL" id="KVH99163.1"/>
    </source>
</evidence>
<dbReference type="EMBL" id="LEKV01003635">
    <property type="protein sequence ID" value="KVH99163.1"/>
    <property type="molecule type" value="Genomic_DNA"/>
</dbReference>
<comment type="caution">
    <text evidence="5">The sequence shown here is derived from an EMBL/GenBank/DDBJ whole genome shotgun (WGS) entry which is preliminary data.</text>
</comment>
<keyword evidence="6" id="KW-1185">Reference proteome</keyword>
<sequence>MYPPKFRFRDNMGDDKNEGKDGKKDDASESGEVLSREASESSIYATEDDEDAQIELGPKISIKEHLEKDKVLTFLSQKRKSLCFAFMHFLIICVLLVQDDESLRRWKEQLLGSVDVNAVAEIEEPDVKIISLAIVTADRPDIVLEIPESGNPKGRWFTLKEGSRYNLRFSFKQLRGGGRWEVADGSMNTQTTQMASRGMEMGSDGGKRAETLDMAAWSPEISMVKVDMVKTKFLDDDNKCYLDLNYTFDIQKEWPK</sequence>
<dbReference type="GO" id="GO:0005094">
    <property type="term" value="F:Rho GDP-dissociation inhibitor activity"/>
    <property type="evidence" value="ECO:0007669"/>
    <property type="project" value="InterPro"/>
</dbReference>
<dbReference type="SUPFAM" id="SSF81296">
    <property type="entry name" value="E set domains"/>
    <property type="match status" value="1"/>
</dbReference>
<dbReference type="GO" id="GO:0007266">
    <property type="term" value="P:Rho protein signal transduction"/>
    <property type="evidence" value="ECO:0007669"/>
    <property type="project" value="InterPro"/>
</dbReference>
<keyword evidence="3" id="KW-0963">Cytoplasm</keyword>
<dbReference type="GO" id="GO:0016020">
    <property type="term" value="C:membrane"/>
    <property type="evidence" value="ECO:0007669"/>
    <property type="project" value="TreeGrafter"/>
</dbReference>
<evidence type="ECO:0000256" key="1">
    <source>
        <dbReference type="ARBA" id="ARBA00004496"/>
    </source>
</evidence>
<dbReference type="PANTHER" id="PTHR10980">
    <property type="entry name" value="RHO GDP-DISSOCIATION INHIBITOR"/>
    <property type="match status" value="1"/>
</dbReference>
<comment type="similarity">
    <text evidence="2">Belongs to the Rho GDI family.</text>
</comment>
<dbReference type="PANTHER" id="PTHR10980:SF60">
    <property type="entry name" value="RHO GDP-DISSOCIATION INHIBITOR 1"/>
    <property type="match status" value="1"/>
</dbReference>
<evidence type="ECO:0000256" key="2">
    <source>
        <dbReference type="ARBA" id="ARBA00009758"/>
    </source>
</evidence>
<evidence type="ECO:0000313" key="6">
    <source>
        <dbReference type="Proteomes" id="UP000243975"/>
    </source>
</evidence>
<dbReference type="InterPro" id="IPR000406">
    <property type="entry name" value="Rho_GDI"/>
</dbReference>
<dbReference type="AlphaFoldDB" id="A0A103XYG0"/>
<reference evidence="5 6" key="1">
    <citation type="journal article" date="2016" name="Sci. Rep.">
        <title>The genome sequence of the outbreeding globe artichoke constructed de novo incorporating a phase-aware low-pass sequencing strategy of F1 progeny.</title>
        <authorList>
            <person name="Scaglione D."/>
            <person name="Reyes-Chin-Wo S."/>
            <person name="Acquadro A."/>
            <person name="Froenicke L."/>
            <person name="Portis E."/>
            <person name="Beitel C."/>
            <person name="Tirone M."/>
            <person name="Mauro R."/>
            <person name="Lo Monaco A."/>
            <person name="Mauromicale G."/>
            <person name="Faccioli P."/>
            <person name="Cattivelli L."/>
            <person name="Rieseberg L."/>
            <person name="Michelmore R."/>
            <person name="Lanteri S."/>
        </authorList>
    </citation>
    <scope>NUCLEOTIDE SEQUENCE [LARGE SCALE GENOMIC DNA]</scope>
    <source>
        <strain evidence="5">2C</strain>
    </source>
</reference>
<dbReference type="Gene3D" id="2.70.50.30">
    <property type="entry name" value="Coagulation Factor XIII, subunit A, domain 1"/>
    <property type="match status" value="1"/>
</dbReference>